<protein>
    <recommendedName>
        <fullName evidence="2">Pyruvate carboxyltransferase domain-containing protein</fullName>
    </recommendedName>
</protein>
<comment type="caution">
    <text evidence="3">The sequence shown here is derived from an EMBL/GenBank/DDBJ whole genome shotgun (WGS) entry which is preliminary data.</text>
</comment>
<dbReference type="RefSeq" id="WP_202855301.1">
    <property type="nucleotide sequence ID" value="NZ_JAEUGD010000018.1"/>
</dbReference>
<dbReference type="SUPFAM" id="SSF51569">
    <property type="entry name" value="Aldolase"/>
    <property type="match status" value="1"/>
</dbReference>
<evidence type="ECO:0000313" key="4">
    <source>
        <dbReference type="Proteomes" id="UP000614216"/>
    </source>
</evidence>
<dbReference type="GO" id="GO:0009098">
    <property type="term" value="P:L-leucine biosynthetic process"/>
    <property type="evidence" value="ECO:0007669"/>
    <property type="project" value="TreeGrafter"/>
</dbReference>
<dbReference type="AlphaFoldDB" id="A0A937FW85"/>
<evidence type="ECO:0000259" key="2">
    <source>
        <dbReference type="Pfam" id="PF00682"/>
    </source>
</evidence>
<gene>
    <name evidence="3" type="ORF">JMN32_05495</name>
</gene>
<evidence type="ECO:0000256" key="1">
    <source>
        <dbReference type="ARBA" id="ARBA00023211"/>
    </source>
</evidence>
<accession>A0A937FW85</accession>
<evidence type="ECO:0000313" key="3">
    <source>
        <dbReference type="EMBL" id="MBL6445752.1"/>
    </source>
</evidence>
<reference evidence="3" key="1">
    <citation type="submission" date="2021-01" db="EMBL/GenBank/DDBJ databases">
        <title>Fulvivirga kasyanovii gen. nov., sp nov., a novel member of the phylum Bacteroidetes isolated from seawater in a mussel farm.</title>
        <authorList>
            <person name="Zhao L.-H."/>
            <person name="Wang Z.-J."/>
        </authorList>
    </citation>
    <scope>NUCLEOTIDE SEQUENCE</scope>
    <source>
        <strain evidence="3">29W222</strain>
    </source>
</reference>
<dbReference type="EMBL" id="JAEUGD010000018">
    <property type="protein sequence ID" value="MBL6445752.1"/>
    <property type="molecule type" value="Genomic_DNA"/>
</dbReference>
<sequence>MGEFFNKDISVRDDFRRDGIAATFNVSMALYEEYLSAFPVGSRINIGYPSICGGEYSKCQDIVGLKRNAGVELSTVGHARKHDLNIMAKLLREAENVSANIWISSSTSACTSILHSSPEDVLNFALNSIKYWRELIDIPLDIALTDVTNDAIDNPESRVVEWYGKLMGAGYRSVILCDTKGIGNMDRLRRIFENIGTFEWHPHNDLGLAKVTTSLAVEYGASHVGTSFLNCSERKNMMDPRDVIHDKAYVKLLNNIVEGFPDEVKKILEVRDIVYGDHTFITGTHYKLWNNSSDKNRLLFGVTTDSQLFEMMYGQNISASEMASLKNQLLYSGNEYYLTQERLETLKQLFTRQ</sequence>
<organism evidence="3 4">
    <name type="scientific">Fulvivirga marina</name>
    <dbReference type="NCBI Taxonomy" id="2494733"/>
    <lineage>
        <taxon>Bacteria</taxon>
        <taxon>Pseudomonadati</taxon>
        <taxon>Bacteroidota</taxon>
        <taxon>Cytophagia</taxon>
        <taxon>Cytophagales</taxon>
        <taxon>Fulvivirgaceae</taxon>
        <taxon>Fulvivirga</taxon>
    </lineage>
</organism>
<name>A0A937FW85_9BACT</name>
<dbReference type="GO" id="GO:0003852">
    <property type="term" value="F:2-isopropylmalate synthase activity"/>
    <property type="evidence" value="ECO:0007669"/>
    <property type="project" value="TreeGrafter"/>
</dbReference>
<feature type="domain" description="Pyruvate carboxyltransferase" evidence="2">
    <location>
        <begin position="42"/>
        <end position="229"/>
    </location>
</feature>
<dbReference type="Proteomes" id="UP000614216">
    <property type="component" value="Unassembled WGS sequence"/>
</dbReference>
<dbReference type="InterPro" id="IPR000891">
    <property type="entry name" value="PYR_CT"/>
</dbReference>
<dbReference type="Gene3D" id="3.20.20.70">
    <property type="entry name" value="Aldolase class I"/>
    <property type="match status" value="1"/>
</dbReference>
<dbReference type="InterPro" id="IPR013785">
    <property type="entry name" value="Aldolase_TIM"/>
</dbReference>
<keyword evidence="4" id="KW-1185">Reference proteome</keyword>
<proteinExistence type="predicted"/>
<dbReference type="InterPro" id="IPR050073">
    <property type="entry name" value="2-IPM_HCS-like"/>
</dbReference>
<dbReference type="PANTHER" id="PTHR10277:SF9">
    <property type="entry name" value="2-ISOPROPYLMALATE SYNTHASE 1, CHLOROPLASTIC-RELATED"/>
    <property type="match status" value="1"/>
</dbReference>
<dbReference type="PANTHER" id="PTHR10277">
    <property type="entry name" value="HOMOCITRATE SYNTHASE-RELATED"/>
    <property type="match status" value="1"/>
</dbReference>
<dbReference type="Pfam" id="PF00682">
    <property type="entry name" value="HMGL-like"/>
    <property type="match status" value="1"/>
</dbReference>
<keyword evidence="1" id="KW-0464">Manganese</keyword>